<dbReference type="CDD" id="cd08152">
    <property type="entry name" value="y4iL_like"/>
    <property type="match status" value="1"/>
</dbReference>
<accession>A0A1P8JYQ5</accession>
<evidence type="ECO:0000313" key="3">
    <source>
        <dbReference type="EMBL" id="APW38889.1"/>
    </source>
</evidence>
<dbReference type="RefSeq" id="WP_076200844.1">
    <property type="nucleotide sequence ID" value="NZ_CP019236.1"/>
</dbReference>
<dbReference type="PANTHER" id="PTHR36195">
    <property type="entry name" value="DOMAIN PROTEIN, PUTATIVE (AFU_ORTHOLOGUE AFUA_5G01990)-RELATED-RELATED"/>
    <property type="match status" value="1"/>
</dbReference>
<dbReference type="PANTHER" id="PTHR36195:SF4">
    <property type="entry name" value="DOMAIN PROTEIN, PUTATIVE (AFU_ORTHOLOGUE AFUA_5G01990)-RELATED"/>
    <property type="match status" value="1"/>
</dbReference>
<dbReference type="GO" id="GO:0020037">
    <property type="term" value="F:heme binding"/>
    <property type="evidence" value="ECO:0007669"/>
    <property type="project" value="InterPro"/>
</dbReference>
<dbReference type="Proteomes" id="UP000186609">
    <property type="component" value="Chromosome"/>
</dbReference>
<name>A0A1P8JYQ5_9BURK</name>
<proteinExistence type="predicted"/>
<reference evidence="3 4" key="1">
    <citation type="submission" date="2017-01" db="EMBL/GenBank/DDBJ databases">
        <authorList>
            <person name="Mah S.A."/>
            <person name="Swanson W.J."/>
            <person name="Moy G.W."/>
            <person name="Vacquier V.D."/>
        </authorList>
    </citation>
    <scope>NUCLEOTIDE SEQUENCE [LARGE SCALE GENOMIC DNA]</scope>
    <source>
        <strain evidence="3 4">DCY110</strain>
    </source>
</reference>
<dbReference type="InterPro" id="IPR020835">
    <property type="entry name" value="Catalase_sf"/>
</dbReference>
<dbReference type="KEGG" id="rhy:RD110_18120"/>
<gene>
    <name evidence="3" type="ORF">RD110_18120</name>
</gene>
<evidence type="ECO:0000313" key="4">
    <source>
        <dbReference type="Proteomes" id="UP000186609"/>
    </source>
</evidence>
<dbReference type="SUPFAM" id="SSF56634">
    <property type="entry name" value="Heme-dependent catalase-like"/>
    <property type="match status" value="1"/>
</dbReference>
<evidence type="ECO:0000256" key="1">
    <source>
        <dbReference type="ARBA" id="ARBA00002974"/>
    </source>
</evidence>
<dbReference type="AlphaFoldDB" id="A0A1P8JYQ5"/>
<organism evidence="3 4">
    <name type="scientific">Rhodoferax koreensis</name>
    <dbReference type="NCBI Taxonomy" id="1842727"/>
    <lineage>
        <taxon>Bacteria</taxon>
        <taxon>Pseudomonadati</taxon>
        <taxon>Pseudomonadota</taxon>
        <taxon>Betaproteobacteria</taxon>
        <taxon>Burkholderiales</taxon>
        <taxon>Comamonadaceae</taxon>
        <taxon>Rhodoferax</taxon>
    </lineage>
</organism>
<sequence length="380" mass="41008">MTQPNFPETAPVLAEASPHAPLAPLVYEPSFEQPEEDEAETTREMVETLRKISETVHKDEGHAYRSVHAKSHGLLRGEIEVLQGLPAVLAQGAFAHPGIRPVVMRLSSTPGDLLDDKVSTPRGLALKIIGVEGVRLPGSEGDTTQDFVMINGPAFSTPTAKKFLGSLKLLAGTTDKAPGAKNVLSAALRGLESLIEKAGGESAMLKSLGGHPATNPLGETYYTQVPMLYGPYMAKLSLAPVSAELTALKDAPVDLSNPDALREAVARHFQTRGGTWELRVQLCVDLETMPIEDAPVVWPEDTSPYVTVARISVSPQPAWSEDRVRAVNDGMAFSPWHGLAAHRPIGSIMRVRKAAYEMAARFRSEHNPVKVSEPRELGNL</sequence>
<dbReference type="STRING" id="1842727.RD110_18120"/>
<dbReference type="EMBL" id="CP019236">
    <property type="protein sequence ID" value="APW38889.1"/>
    <property type="molecule type" value="Genomic_DNA"/>
</dbReference>
<dbReference type="Gene3D" id="2.40.180.10">
    <property type="entry name" value="Catalase core domain"/>
    <property type="match status" value="1"/>
</dbReference>
<keyword evidence="4" id="KW-1185">Reference proteome</keyword>
<evidence type="ECO:0000256" key="2">
    <source>
        <dbReference type="SAM" id="MobiDB-lite"/>
    </source>
</evidence>
<protein>
    <submittedName>
        <fullName evidence="3">Catalase</fullName>
    </submittedName>
</protein>
<feature type="region of interest" description="Disordered" evidence="2">
    <location>
        <begin position="1"/>
        <end position="20"/>
    </location>
</feature>
<comment type="function">
    <text evidence="1">Decomposes hydrogen peroxide into water and oxygen; serves to protect cells from the toxic effects of hydrogen peroxide.</text>
</comment>